<feature type="domain" description="ANTAR" evidence="2">
    <location>
        <begin position="141"/>
        <end position="226"/>
    </location>
</feature>
<dbReference type="SMART" id="SM01012">
    <property type="entry name" value="ANTAR"/>
    <property type="match status" value="1"/>
</dbReference>
<comment type="caution">
    <text evidence="3">The sequence shown here is derived from an EMBL/GenBank/DDBJ whole genome shotgun (WGS) entry which is preliminary data.</text>
</comment>
<evidence type="ECO:0000313" key="4">
    <source>
        <dbReference type="Proteomes" id="UP000292346"/>
    </source>
</evidence>
<dbReference type="SUPFAM" id="SSF55781">
    <property type="entry name" value="GAF domain-like"/>
    <property type="match status" value="1"/>
</dbReference>
<dbReference type="OrthoDB" id="7466251at2"/>
<feature type="compositionally biased region" description="Acidic residues" evidence="1">
    <location>
        <begin position="250"/>
        <end position="264"/>
    </location>
</feature>
<organism evidence="3 4">
    <name type="scientific">Kribbella soli</name>
    <dbReference type="NCBI Taxonomy" id="1124743"/>
    <lineage>
        <taxon>Bacteria</taxon>
        <taxon>Bacillati</taxon>
        <taxon>Actinomycetota</taxon>
        <taxon>Actinomycetes</taxon>
        <taxon>Propionibacteriales</taxon>
        <taxon>Kribbellaceae</taxon>
        <taxon>Kribbella</taxon>
    </lineage>
</organism>
<dbReference type="InterPro" id="IPR029016">
    <property type="entry name" value="GAF-like_dom_sf"/>
</dbReference>
<evidence type="ECO:0000259" key="2">
    <source>
        <dbReference type="SMART" id="SM01012"/>
    </source>
</evidence>
<accession>A0A4R0H8W5</accession>
<dbReference type="AlphaFoldDB" id="A0A4R0H8W5"/>
<dbReference type="Proteomes" id="UP000292346">
    <property type="component" value="Unassembled WGS sequence"/>
</dbReference>
<feature type="region of interest" description="Disordered" evidence="1">
    <location>
        <begin position="233"/>
        <end position="264"/>
    </location>
</feature>
<proteinExistence type="predicted"/>
<dbReference type="RefSeq" id="WP_131340911.1">
    <property type="nucleotide sequence ID" value="NZ_SJJZ01000003.1"/>
</dbReference>
<keyword evidence="4" id="KW-1185">Reference proteome</keyword>
<dbReference type="InterPro" id="IPR005561">
    <property type="entry name" value="ANTAR"/>
</dbReference>
<sequence length="264" mass="27492">MDHDRSARVWGAIRAVADGASPSLAHAVSACAQALSAAGAGLAMTRDGGLLEPVLATSPEIGELDELQFELGEGPSGEAATISAPVLNPDLAGVAAGRRWPAFAAAGGARGVRGVFAFPVAAGAARVGVLTVYRREPGPLQREQLEEALVFADALFVLALDSRHGVSPDLDEVIGAAFTARRAEVHQAAGRLASQQRISVTDALLRLRAHAYSSGLSLYTVAVDVMSDRLHLDGDLATGGHPPRQPDPTDPTDPEQDEKEQEED</sequence>
<name>A0A4R0H8W5_9ACTN</name>
<evidence type="ECO:0000256" key="1">
    <source>
        <dbReference type="SAM" id="MobiDB-lite"/>
    </source>
</evidence>
<reference evidence="3 4" key="1">
    <citation type="submission" date="2019-02" db="EMBL/GenBank/DDBJ databases">
        <title>Kribbella capetownensis sp. nov. and Kribbella speibonae sp. nov., isolated from soil.</title>
        <authorList>
            <person name="Curtis S.M."/>
            <person name="Norton I."/>
            <person name="Everest G.J."/>
            <person name="Meyers P.R."/>
        </authorList>
    </citation>
    <scope>NUCLEOTIDE SEQUENCE [LARGE SCALE GENOMIC DNA]</scope>
    <source>
        <strain evidence="3 4">KCTC 29219</strain>
    </source>
</reference>
<gene>
    <name evidence="3" type="ORF">E0H45_23480</name>
</gene>
<dbReference type="GO" id="GO:0003723">
    <property type="term" value="F:RNA binding"/>
    <property type="evidence" value="ECO:0007669"/>
    <property type="project" value="InterPro"/>
</dbReference>
<evidence type="ECO:0000313" key="3">
    <source>
        <dbReference type="EMBL" id="TCC05032.1"/>
    </source>
</evidence>
<dbReference type="PROSITE" id="PS51257">
    <property type="entry name" value="PROKAR_LIPOPROTEIN"/>
    <property type="match status" value="1"/>
</dbReference>
<dbReference type="Gene3D" id="3.30.450.40">
    <property type="match status" value="1"/>
</dbReference>
<dbReference type="EMBL" id="SJJZ01000003">
    <property type="protein sequence ID" value="TCC05032.1"/>
    <property type="molecule type" value="Genomic_DNA"/>
</dbReference>
<protein>
    <submittedName>
        <fullName evidence="3">ANTAR domain-containing protein</fullName>
    </submittedName>
</protein>